<dbReference type="Proteomes" id="UP000187455">
    <property type="component" value="Unassembled WGS sequence"/>
</dbReference>
<reference evidence="1 2" key="1">
    <citation type="journal article" date="2016" name="Mol. Biol. Evol.">
        <title>Genome-Wide Survey of Gut Fungi (Harpellales) Reveals the First Horizontally Transferred Ubiquitin Gene from a Mosquito Host.</title>
        <authorList>
            <person name="Wang Y."/>
            <person name="White M.M."/>
            <person name="Kvist S."/>
            <person name="Moncalvo J.M."/>
        </authorList>
    </citation>
    <scope>NUCLEOTIDE SEQUENCE [LARGE SCALE GENOMIC DNA]</scope>
    <source>
        <strain evidence="1 2">ALG-7-W6</strain>
    </source>
</reference>
<comment type="caution">
    <text evidence="1">The sequence shown here is derived from an EMBL/GenBank/DDBJ whole genome shotgun (WGS) entry which is preliminary data.</text>
</comment>
<sequence>MERVNIQKSFDRYREATKDHETQIVIASAISETYISEYNIYDPQFYIELSKNPENVYFMTGLQMGEFDELYRAYEKYIINSEIRRGKESKLALMIIFL</sequence>
<keyword evidence="2" id="KW-1185">Reference proteome</keyword>
<proteinExistence type="predicted"/>
<protein>
    <submittedName>
        <fullName evidence="1">Uncharacterized protein</fullName>
    </submittedName>
</protein>
<evidence type="ECO:0000313" key="2">
    <source>
        <dbReference type="Proteomes" id="UP000187455"/>
    </source>
</evidence>
<name>A0A1R0H1Z6_9FUNG</name>
<organism evidence="1 2">
    <name type="scientific">Smittium mucronatum</name>
    <dbReference type="NCBI Taxonomy" id="133383"/>
    <lineage>
        <taxon>Eukaryota</taxon>
        <taxon>Fungi</taxon>
        <taxon>Fungi incertae sedis</taxon>
        <taxon>Zoopagomycota</taxon>
        <taxon>Kickxellomycotina</taxon>
        <taxon>Harpellomycetes</taxon>
        <taxon>Harpellales</taxon>
        <taxon>Legeriomycetaceae</taxon>
        <taxon>Smittium</taxon>
    </lineage>
</organism>
<evidence type="ECO:0000313" key="1">
    <source>
        <dbReference type="EMBL" id="OLY83161.1"/>
    </source>
</evidence>
<dbReference type="EMBL" id="LSSL01001043">
    <property type="protein sequence ID" value="OLY83161.1"/>
    <property type="molecule type" value="Genomic_DNA"/>
</dbReference>
<gene>
    <name evidence="1" type="ORF">AYI68_g2706</name>
</gene>
<dbReference type="AlphaFoldDB" id="A0A1R0H1Z6"/>
<accession>A0A1R0H1Z6</accession>